<reference evidence="1 2" key="1">
    <citation type="submission" date="2021-01" db="EMBL/GenBank/DDBJ databases">
        <title>Whole genome shotgun sequence of Actinoplanes couchii NBRC 106145.</title>
        <authorList>
            <person name="Komaki H."/>
            <person name="Tamura T."/>
        </authorList>
    </citation>
    <scope>NUCLEOTIDE SEQUENCE [LARGE SCALE GENOMIC DNA]</scope>
    <source>
        <strain evidence="1 2">NBRC 106145</strain>
    </source>
</reference>
<accession>A0ABQ3X7B9</accession>
<protein>
    <submittedName>
        <fullName evidence="1">Uncharacterized protein</fullName>
    </submittedName>
</protein>
<comment type="caution">
    <text evidence="1">The sequence shown here is derived from an EMBL/GenBank/DDBJ whole genome shotgun (WGS) entry which is preliminary data.</text>
</comment>
<proteinExistence type="predicted"/>
<dbReference type="Proteomes" id="UP000612282">
    <property type="component" value="Unassembled WGS sequence"/>
</dbReference>
<organism evidence="1 2">
    <name type="scientific">Actinoplanes couchii</name>
    <dbReference type="NCBI Taxonomy" id="403638"/>
    <lineage>
        <taxon>Bacteria</taxon>
        <taxon>Bacillati</taxon>
        <taxon>Actinomycetota</taxon>
        <taxon>Actinomycetes</taxon>
        <taxon>Micromonosporales</taxon>
        <taxon>Micromonosporaceae</taxon>
        <taxon>Actinoplanes</taxon>
    </lineage>
</organism>
<sequence length="66" mass="7260">MNAAGALTLEHERDEFVRQNFAPIMFSLIAQGASREDAADATQQAMIRTCQKWPLYRCGADSPDGS</sequence>
<evidence type="ECO:0000313" key="2">
    <source>
        <dbReference type="Proteomes" id="UP000612282"/>
    </source>
</evidence>
<dbReference type="EMBL" id="BOMG01000040">
    <property type="protein sequence ID" value="GID54391.1"/>
    <property type="molecule type" value="Genomic_DNA"/>
</dbReference>
<dbReference type="RefSeq" id="WP_203795496.1">
    <property type="nucleotide sequence ID" value="NZ_BAAAQE010000035.1"/>
</dbReference>
<gene>
    <name evidence="1" type="ORF">Aco03nite_027950</name>
</gene>
<evidence type="ECO:0000313" key="1">
    <source>
        <dbReference type="EMBL" id="GID54391.1"/>
    </source>
</evidence>
<keyword evidence="2" id="KW-1185">Reference proteome</keyword>
<name>A0ABQ3X7B9_9ACTN</name>